<dbReference type="Gene3D" id="3.80.10.10">
    <property type="entry name" value="Ribonuclease Inhibitor"/>
    <property type="match status" value="1"/>
</dbReference>
<feature type="region of interest" description="Disordered" evidence="4">
    <location>
        <begin position="138"/>
        <end position="157"/>
    </location>
</feature>
<keyword evidence="2" id="KW-0547">Nucleotide-binding</keyword>
<dbReference type="Pfam" id="PF00931">
    <property type="entry name" value="NB-ARC"/>
    <property type="match status" value="1"/>
</dbReference>
<dbReference type="InterPro" id="IPR032675">
    <property type="entry name" value="LRR_dom_sf"/>
</dbReference>
<protein>
    <submittedName>
        <fullName evidence="9">Disease resistance protein RPM1</fullName>
    </submittedName>
</protein>
<dbReference type="Proteomes" id="UP000501690">
    <property type="component" value="Linkage Group LG1"/>
</dbReference>
<feature type="domain" description="Disease resistance R13L4/SHOC-2-like LRR" evidence="8">
    <location>
        <begin position="591"/>
        <end position="895"/>
    </location>
</feature>
<dbReference type="InterPro" id="IPR044974">
    <property type="entry name" value="Disease_R_plants"/>
</dbReference>
<dbReference type="InterPro" id="IPR027417">
    <property type="entry name" value="P-loop_NTPase"/>
</dbReference>
<dbReference type="Pfam" id="PF23598">
    <property type="entry name" value="LRR_14"/>
    <property type="match status" value="1"/>
</dbReference>
<feature type="domain" description="Disease resistance N-terminal" evidence="6">
    <location>
        <begin position="10"/>
        <end position="94"/>
    </location>
</feature>
<dbReference type="InterPro" id="IPR002182">
    <property type="entry name" value="NB-ARC"/>
</dbReference>
<evidence type="ECO:0000313" key="10">
    <source>
        <dbReference type="Proteomes" id="UP000501690"/>
    </source>
</evidence>
<evidence type="ECO:0000313" key="9">
    <source>
        <dbReference type="EMBL" id="QCD78214.1"/>
    </source>
</evidence>
<dbReference type="FunFam" id="1.10.10.10:FF:000322">
    <property type="entry name" value="Probable disease resistance protein At1g63360"/>
    <property type="match status" value="1"/>
</dbReference>
<dbReference type="Gene3D" id="1.10.10.10">
    <property type="entry name" value="Winged helix-like DNA-binding domain superfamily/Winged helix DNA-binding domain"/>
    <property type="match status" value="1"/>
</dbReference>
<dbReference type="EMBL" id="CP039345">
    <property type="protein sequence ID" value="QCD78214.1"/>
    <property type="molecule type" value="Genomic_DNA"/>
</dbReference>
<dbReference type="PANTHER" id="PTHR23155">
    <property type="entry name" value="DISEASE RESISTANCE PROTEIN RP"/>
    <property type="match status" value="1"/>
</dbReference>
<gene>
    <name evidence="9" type="ORF">DEO72_LG1g1846</name>
</gene>
<keyword evidence="3" id="KW-0611">Plant defense</keyword>
<feature type="compositionally biased region" description="Polar residues" evidence="4">
    <location>
        <begin position="145"/>
        <end position="157"/>
    </location>
</feature>
<dbReference type="InterPro" id="IPR055414">
    <property type="entry name" value="LRR_R13L4/SHOC2-like"/>
</dbReference>
<sequence length="929" mass="106204">MAETALSLARKYVFPKLLEAVNMIRDLPKEVDDLTDALETFRYFINETEEVVEAEEDSNRRDRMSTRLMKMREATFRMEDVIDDYVICGENQPQEDPRCAALLCEAVEFIKTQISRLQIAHKIRDVKSLASAAKDGFETHFPSKKSPSNSERNQNGNWQKLRKDALHVKEDEVVGLDGPRTILTNWLTKGRNGRTVIFVVGIPGVGKTTLAKLVFDKVRNDFDCHASIRVSQSYNVEKLLRDMIHQLCKASKEDPRRNVSEMGQASLIEEVKDLLHKKRYVVLFDDLWNENFWNDIESALIDDNNKSRIIITTRHEEVAVFCKKSSFVEVHKLEKPLSEDESFRLFCRKAFMYGSSGGCPEELKDTSLEIVRKCKGLPLAIVAIGGVLAQKDENPHEWKLVNQNLSLEGNSELNIITKILGLSYHDLPINLKSCLLYFGMYPEDCEIESDRVIRQWVAEGFVRHKTGKTLEEVAEEDLLGLIRRNLVQVSSSSIDGKVKRCRVHDLIHDMILRKAKDSGFCGYIGRNDECVSSGIVRRLIIIAKDDLIGSVESSLIQSIAINEGRSRKLTENFVLEFLGDYTLLLSEDLVWKILENYTSLKVLDFEGASLPCVPENLGHLIHLRYLSFRGTGLEILPKSIGKLQNLETLDIRKTDVHYIPRDFYKLSKLRHFLADKVSKIEWRYIGGMTSLQTIPPVSRCYHADDIGEVAKLKQLRVLRVLVSDTNLVKSLCSAINEMQQLEELHIAVDYYISEVIDLNITSPLARLRKLFLDMKLKGLPDWIPQLQKLVKLSLWRTGLANDELQSLKDMPSLLVLHLWFALEGETLHFQCGGFQKLKKLHLNYLSNLNSILIDRGALHSLEHMRLKGLLKLKTVPDGIQHLGNLKLVELTSMPTEFKKKIVPIAEQQHCVVQYKTRPRLSATWKKHGK</sequence>
<dbReference type="InterPro" id="IPR042197">
    <property type="entry name" value="Apaf_helical"/>
</dbReference>
<proteinExistence type="predicted"/>
<reference evidence="9 10" key="1">
    <citation type="submission" date="2019-04" db="EMBL/GenBank/DDBJ databases">
        <title>An improved genome assembly and genetic linkage map for asparagus bean, Vigna unguiculata ssp. sesquipedialis.</title>
        <authorList>
            <person name="Xia Q."/>
            <person name="Zhang R."/>
            <person name="Dong Y."/>
        </authorList>
    </citation>
    <scope>NUCLEOTIDE SEQUENCE [LARGE SCALE GENOMIC DNA]</scope>
    <source>
        <tissue evidence="9">Leaf</tissue>
    </source>
</reference>
<evidence type="ECO:0000256" key="3">
    <source>
        <dbReference type="ARBA" id="ARBA00022821"/>
    </source>
</evidence>
<dbReference type="AlphaFoldDB" id="A0A4D6KX23"/>
<evidence type="ECO:0000256" key="4">
    <source>
        <dbReference type="SAM" id="MobiDB-lite"/>
    </source>
</evidence>
<evidence type="ECO:0000259" key="5">
    <source>
        <dbReference type="Pfam" id="PF00931"/>
    </source>
</evidence>
<keyword evidence="10" id="KW-1185">Reference proteome</keyword>
<dbReference type="InterPro" id="IPR041118">
    <property type="entry name" value="Rx_N"/>
</dbReference>
<dbReference type="Gene3D" id="1.10.8.430">
    <property type="entry name" value="Helical domain of apoptotic protease-activating factors"/>
    <property type="match status" value="1"/>
</dbReference>
<dbReference type="PANTHER" id="PTHR23155:SF1052">
    <property type="entry name" value="DISEASE RESISTANCE PROTEIN RPM1"/>
    <property type="match status" value="1"/>
</dbReference>
<dbReference type="SUPFAM" id="SSF52058">
    <property type="entry name" value="L domain-like"/>
    <property type="match status" value="1"/>
</dbReference>
<dbReference type="GO" id="GO:0043531">
    <property type="term" value="F:ADP binding"/>
    <property type="evidence" value="ECO:0007669"/>
    <property type="project" value="InterPro"/>
</dbReference>
<dbReference type="Pfam" id="PF18052">
    <property type="entry name" value="Rx_N"/>
    <property type="match status" value="1"/>
</dbReference>
<dbReference type="FunFam" id="3.40.50.300:FF:001091">
    <property type="entry name" value="Probable disease resistance protein At1g61300"/>
    <property type="match status" value="1"/>
</dbReference>
<dbReference type="Gene3D" id="1.20.5.4130">
    <property type="match status" value="1"/>
</dbReference>
<dbReference type="InterPro" id="IPR036388">
    <property type="entry name" value="WH-like_DNA-bd_sf"/>
</dbReference>
<dbReference type="Pfam" id="PF23559">
    <property type="entry name" value="WHD_DRP"/>
    <property type="match status" value="1"/>
</dbReference>
<evidence type="ECO:0000259" key="7">
    <source>
        <dbReference type="Pfam" id="PF23559"/>
    </source>
</evidence>
<feature type="domain" description="NB-ARC" evidence="5">
    <location>
        <begin position="183"/>
        <end position="352"/>
    </location>
</feature>
<dbReference type="SUPFAM" id="SSF52540">
    <property type="entry name" value="P-loop containing nucleoside triphosphate hydrolases"/>
    <property type="match status" value="1"/>
</dbReference>
<evidence type="ECO:0000256" key="2">
    <source>
        <dbReference type="ARBA" id="ARBA00022741"/>
    </source>
</evidence>
<evidence type="ECO:0000259" key="6">
    <source>
        <dbReference type="Pfam" id="PF18052"/>
    </source>
</evidence>
<dbReference type="Gene3D" id="3.40.50.300">
    <property type="entry name" value="P-loop containing nucleotide triphosphate hydrolases"/>
    <property type="match status" value="1"/>
</dbReference>
<keyword evidence="1" id="KW-0677">Repeat</keyword>
<evidence type="ECO:0000256" key="1">
    <source>
        <dbReference type="ARBA" id="ARBA00022737"/>
    </source>
</evidence>
<accession>A0A4D6KX23</accession>
<name>A0A4D6KX23_VIGUN</name>
<dbReference type="InterPro" id="IPR058922">
    <property type="entry name" value="WHD_DRP"/>
</dbReference>
<feature type="domain" description="Disease resistance protein winged helix" evidence="7">
    <location>
        <begin position="440"/>
        <end position="511"/>
    </location>
</feature>
<organism evidence="9 10">
    <name type="scientific">Vigna unguiculata</name>
    <name type="common">Cowpea</name>
    <dbReference type="NCBI Taxonomy" id="3917"/>
    <lineage>
        <taxon>Eukaryota</taxon>
        <taxon>Viridiplantae</taxon>
        <taxon>Streptophyta</taxon>
        <taxon>Embryophyta</taxon>
        <taxon>Tracheophyta</taxon>
        <taxon>Spermatophyta</taxon>
        <taxon>Magnoliopsida</taxon>
        <taxon>eudicotyledons</taxon>
        <taxon>Gunneridae</taxon>
        <taxon>Pentapetalae</taxon>
        <taxon>rosids</taxon>
        <taxon>fabids</taxon>
        <taxon>Fabales</taxon>
        <taxon>Fabaceae</taxon>
        <taxon>Papilionoideae</taxon>
        <taxon>50 kb inversion clade</taxon>
        <taxon>NPAAA clade</taxon>
        <taxon>indigoferoid/millettioid clade</taxon>
        <taxon>Phaseoleae</taxon>
        <taxon>Vigna</taxon>
    </lineage>
</organism>
<dbReference type="PRINTS" id="PR00364">
    <property type="entry name" value="DISEASERSIST"/>
</dbReference>
<evidence type="ECO:0000259" key="8">
    <source>
        <dbReference type="Pfam" id="PF23598"/>
    </source>
</evidence>
<dbReference type="GO" id="GO:0098542">
    <property type="term" value="P:defense response to other organism"/>
    <property type="evidence" value="ECO:0007669"/>
    <property type="project" value="TreeGrafter"/>
</dbReference>